<feature type="signal peptide" evidence="7">
    <location>
        <begin position="1"/>
        <end position="37"/>
    </location>
</feature>
<protein>
    <recommendedName>
        <fullName evidence="10">G-protein coupled receptors family 1 profile domain-containing protein</fullName>
    </recommendedName>
</protein>
<feature type="transmembrane region" description="Helical" evidence="6">
    <location>
        <begin position="243"/>
        <end position="265"/>
    </location>
</feature>
<evidence type="ECO:0000256" key="7">
    <source>
        <dbReference type="SAM" id="SignalP"/>
    </source>
</evidence>
<name>A0A9P1J0Z2_9PELO</name>
<sequence>MLLYLIFKSPSPTLREMRMYLLNTLFLQILATCTASAAQCRIVPNKNSVSFLCSGPCMYINDKVCFHVFNVYQASSIGCATSLILAFYYRYRILINIHKLKSTKILHFIICYGVPISYMLIQQFTPSDSEKVNLEIRKLHPDYNFDNYTIIGFSDVYTFPSIIITGFMLFGVYITPMIAFFYRRKILRILSSADARVVRIEQSKSIILGLTIQTVLPAICYIPVMSFYTYVTYFNGSSIFLEYILSPLGLIYTMADPILTMYFVLPYRRTVIRLLMSKSKPSVTFQSEMSTNVPVFTRRYN</sequence>
<dbReference type="Pfam" id="PF10317">
    <property type="entry name" value="7TM_GPCR_Srd"/>
    <property type="match status" value="1"/>
</dbReference>
<dbReference type="SUPFAM" id="SSF81321">
    <property type="entry name" value="Family A G protein-coupled receptor-like"/>
    <property type="match status" value="1"/>
</dbReference>
<keyword evidence="3 6" id="KW-0812">Transmembrane</keyword>
<evidence type="ECO:0000256" key="2">
    <source>
        <dbReference type="ARBA" id="ARBA00009166"/>
    </source>
</evidence>
<evidence type="ECO:0000256" key="1">
    <source>
        <dbReference type="ARBA" id="ARBA00004141"/>
    </source>
</evidence>
<accession>A0A9P1J0Z2</accession>
<feature type="transmembrane region" description="Helical" evidence="6">
    <location>
        <begin position="206"/>
        <end position="231"/>
    </location>
</feature>
<keyword evidence="7" id="KW-0732">Signal</keyword>
<organism evidence="8 9">
    <name type="scientific">Caenorhabditis angaria</name>
    <dbReference type="NCBI Taxonomy" id="860376"/>
    <lineage>
        <taxon>Eukaryota</taxon>
        <taxon>Metazoa</taxon>
        <taxon>Ecdysozoa</taxon>
        <taxon>Nematoda</taxon>
        <taxon>Chromadorea</taxon>
        <taxon>Rhabditida</taxon>
        <taxon>Rhabditina</taxon>
        <taxon>Rhabditomorpha</taxon>
        <taxon>Rhabditoidea</taxon>
        <taxon>Rhabditidae</taxon>
        <taxon>Peloderinae</taxon>
        <taxon>Caenorhabditis</taxon>
    </lineage>
</organism>
<dbReference type="GO" id="GO:0016020">
    <property type="term" value="C:membrane"/>
    <property type="evidence" value="ECO:0007669"/>
    <property type="project" value="UniProtKB-SubCell"/>
</dbReference>
<dbReference type="PANTHER" id="PTHR22945">
    <property type="entry name" value="SERPENTINE RECEPTOR, CLASS D DELTA"/>
    <property type="match status" value="1"/>
</dbReference>
<dbReference type="EMBL" id="CANHGI010000006">
    <property type="protein sequence ID" value="CAI5454893.1"/>
    <property type="molecule type" value="Genomic_DNA"/>
</dbReference>
<comment type="subcellular location">
    <subcellularLocation>
        <location evidence="1">Membrane</location>
        <topology evidence="1">Multi-pass membrane protein</topology>
    </subcellularLocation>
</comment>
<evidence type="ECO:0000256" key="5">
    <source>
        <dbReference type="ARBA" id="ARBA00023136"/>
    </source>
</evidence>
<dbReference type="AlphaFoldDB" id="A0A9P1J0Z2"/>
<keyword evidence="5 6" id="KW-0472">Membrane</keyword>
<evidence type="ECO:0000256" key="6">
    <source>
        <dbReference type="SAM" id="Phobius"/>
    </source>
</evidence>
<feature type="transmembrane region" description="Helical" evidence="6">
    <location>
        <begin position="71"/>
        <end position="91"/>
    </location>
</feature>
<evidence type="ECO:0008006" key="10">
    <source>
        <dbReference type="Google" id="ProtNLM"/>
    </source>
</evidence>
<keyword evidence="9" id="KW-1185">Reference proteome</keyword>
<dbReference type="InterPro" id="IPR050920">
    <property type="entry name" value="Nematode_rcpt-like_delta"/>
</dbReference>
<proteinExistence type="inferred from homology"/>
<evidence type="ECO:0000313" key="8">
    <source>
        <dbReference type="EMBL" id="CAI5454893.1"/>
    </source>
</evidence>
<comment type="similarity">
    <text evidence="2">Belongs to the nematode receptor-like protein srd family.</text>
</comment>
<gene>
    <name evidence="8" type="ORF">CAMP_LOCUS17530</name>
</gene>
<dbReference type="Proteomes" id="UP001152747">
    <property type="component" value="Unassembled WGS sequence"/>
</dbReference>
<dbReference type="InterPro" id="IPR019421">
    <property type="entry name" value="7TM_GPCR_serpentine_rcpt_Srd"/>
</dbReference>
<comment type="caution">
    <text evidence="8">The sequence shown here is derived from an EMBL/GenBank/DDBJ whole genome shotgun (WGS) entry which is preliminary data.</text>
</comment>
<feature type="transmembrane region" description="Helical" evidence="6">
    <location>
        <begin position="162"/>
        <end position="182"/>
    </location>
</feature>
<dbReference type="PANTHER" id="PTHR22945:SF91">
    <property type="entry name" value="SERPENTINE RECEPTOR CLASS DELTA-50"/>
    <property type="match status" value="1"/>
</dbReference>
<reference evidence="8" key="1">
    <citation type="submission" date="2022-11" db="EMBL/GenBank/DDBJ databases">
        <authorList>
            <person name="Kikuchi T."/>
        </authorList>
    </citation>
    <scope>NUCLEOTIDE SEQUENCE</scope>
    <source>
        <strain evidence="8">PS1010</strain>
    </source>
</reference>
<evidence type="ECO:0000313" key="9">
    <source>
        <dbReference type="Proteomes" id="UP001152747"/>
    </source>
</evidence>
<evidence type="ECO:0000256" key="4">
    <source>
        <dbReference type="ARBA" id="ARBA00022989"/>
    </source>
</evidence>
<keyword evidence="4 6" id="KW-1133">Transmembrane helix</keyword>
<evidence type="ECO:0000256" key="3">
    <source>
        <dbReference type="ARBA" id="ARBA00022692"/>
    </source>
</evidence>
<dbReference type="OrthoDB" id="5842578at2759"/>
<feature type="chain" id="PRO_5040237104" description="G-protein coupled receptors family 1 profile domain-containing protein" evidence="7">
    <location>
        <begin position="38"/>
        <end position="301"/>
    </location>
</feature>
<feature type="transmembrane region" description="Helical" evidence="6">
    <location>
        <begin position="103"/>
        <end position="121"/>
    </location>
</feature>